<dbReference type="Gene3D" id="6.10.170.10">
    <property type="match status" value="1"/>
</dbReference>
<evidence type="ECO:0000313" key="1">
    <source>
        <dbReference type="EMBL" id="TDW20975.1"/>
    </source>
</evidence>
<evidence type="ECO:0000313" key="2">
    <source>
        <dbReference type="Proteomes" id="UP000294743"/>
    </source>
</evidence>
<accession>A0A4R7ZTH4</accession>
<keyword evidence="2" id="KW-1185">Reference proteome</keyword>
<reference evidence="1 2" key="1">
    <citation type="submission" date="2019-03" db="EMBL/GenBank/DDBJ databases">
        <title>Genomic Encyclopedia of Type Strains, Phase IV (KMG-IV): sequencing the most valuable type-strain genomes for metagenomic binning, comparative biology and taxonomic classification.</title>
        <authorList>
            <person name="Goeker M."/>
        </authorList>
    </citation>
    <scope>NUCLEOTIDE SEQUENCE [LARGE SCALE GENOMIC DNA]</scope>
    <source>
        <strain evidence="1 2">DSM 28867</strain>
    </source>
</reference>
<dbReference type="RefSeq" id="WP_166667536.1">
    <property type="nucleotide sequence ID" value="NZ_SODD01000009.1"/>
</dbReference>
<gene>
    <name evidence="1" type="ORF">EDD63_10910</name>
</gene>
<dbReference type="Proteomes" id="UP000294743">
    <property type="component" value="Unassembled WGS sequence"/>
</dbReference>
<name>A0A4R7ZTH4_9FIRM</name>
<protein>
    <submittedName>
        <fullName evidence="1">Uncharacterized protein</fullName>
    </submittedName>
</protein>
<dbReference type="EMBL" id="SODD01000009">
    <property type="protein sequence ID" value="TDW20975.1"/>
    <property type="molecule type" value="Genomic_DNA"/>
</dbReference>
<dbReference type="AlphaFoldDB" id="A0A4R7ZTH4"/>
<proteinExistence type="predicted"/>
<comment type="caution">
    <text evidence="1">The sequence shown here is derived from an EMBL/GenBank/DDBJ whole genome shotgun (WGS) entry which is preliminary data.</text>
</comment>
<sequence>MYRVLQPLANGELCLRELEAKEYLKSEKIFCLSKRLVLGDITYEEFVQQLTTIQ</sequence>
<organism evidence="1 2">
    <name type="scientific">Breznakia blatticola</name>
    <dbReference type="NCBI Taxonomy" id="1754012"/>
    <lineage>
        <taxon>Bacteria</taxon>
        <taxon>Bacillati</taxon>
        <taxon>Bacillota</taxon>
        <taxon>Erysipelotrichia</taxon>
        <taxon>Erysipelotrichales</taxon>
        <taxon>Erysipelotrichaceae</taxon>
        <taxon>Breznakia</taxon>
    </lineage>
</organism>